<proteinExistence type="inferred from homology"/>
<dbReference type="PANTHER" id="PTHR43692:SF1">
    <property type="entry name" value="UDP-N-ACETYLMURAMOYLALANINE--D-GLUTAMATE LIGASE"/>
    <property type="match status" value="1"/>
</dbReference>
<comment type="pathway">
    <text evidence="2 7 8">Cell wall biogenesis; peptidoglycan biosynthesis.</text>
</comment>
<accession>A0A1G9ZKF0</accession>
<evidence type="ECO:0000256" key="2">
    <source>
        <dbReference type="ARBA" id="ARBA00004752"/>
    </source>
</evidence>
<dbReference type="InterPro" id="IPR013221">
    <property type="entry name" value="Mur_ligase_cen"/>
</dbReference>
<feature type="binding site" evidence="7">
    <location>
        <begin position="121"/>
        <end position="127"/>
    </location>
    <ligand>
        <name>ATP</name>
        <dbReference type="ChEBI" id="CHEBI:30616"/>
    </ligand>
</feature>
<keyword evidence="7 8" id="KW-0961">Cell wall biogenesis/degradation</keyword>
<dbReference type="GO" id="GO:0005737">
    <property type="term" value="C:cytoplasm"/>
    <property type="evidence" value="ECO:0007669"/>
    <property type="project" value="UniProtKB-SubCell"/>
</dbReference>
<dbReference type="Gene3D" id="3.40.1190.10">
    <property type="entry name" value="Mur-like, catalytic domain"/>
    <property type="match status" value="1"/>
</dbReference>
<dbReference type="Pfam" id="PF08245">
    <property type="entry name" value="Mur_ligase_M"/>
    <property type="match status" value="1"/>
</dbReference>
<protein>
    <recommendedName>
        <fullName evidence="7 8">UDP-N-acetylmuramoylalanine--D-glutamate ligase</fullName>
        <ecNumber evidence="7 8">6.3.2.9</ecNumber>
    </recommendedName>
    <alternativeName>
        <fullName evidence="7">D-glutamic acid-adding enzyme</fullName>
    </alternativeName>
    <alternativeName>
        <fullName evidence="7">UDP-N-acetylmuramoyl-L-alanyl-D-glutamate synthetase</fullName>
    </alternativeName>
</protein>
<dbReference type="Gene3D" id="3.90.190.20">
    <property type="entry name" value="Mur ligase, C-terminal domain"/>
    <property type="match status" value="1"/>
</dbReference>
<dbReference type="GO" id="GO:0051301">
    <property type="term" value="P:cell division"/>
    <property type="evidence" value="ECO:0007669"/>
    <property type="project" value="UniProtKB-KW"/>
</dbReference>
<dbReference type="EC" id="6.3.2.9" evidence="7 8"/>
<comment type="subcellular location">
    <subcellularLocation>
        <location evidence="1 7 8">Cytoplasm</location>
    </subcellularLocation>
</comment>
<dbReference type="InterPro" id="IPR036615">
    <property type="entry name" value="Mur_ligase_C_dom_sf"/>
</dbReference>
<evidence type="ECO:0000256" key="4">
    <source>
        <dbReference type="ARBA" id="ARBA00022598"/>
    </source>
</evidence>
<dbReference type="OrthoDB" id="9809796at2"/>
<dbReference type="GO" id="GO:0008764">
    <property type="term" value="F:UDP-N-acetylmuramoylalanine-D-glutamate ligase activity"/>
    <property type="evidence" value="ECO:0007669"/>
    <property type="project" value="UniProtKB-UniRule"/>
</dbReference>
<gene>
    <name evidence="7" type="primary">murD</name>
    <name evidence="11" type="ORF">SAMN04487951_103161</name>
</gene>
<dbReference type="HAMAP" id="MF_00639">
    <property type="entry name" value="MurD"/>
    <property type="match status" value="1"/>
</dbReference>
<dbReference type="InterPro" id="IPR036565">
    <property type="entry name" value="Mur-like_cat_sf"/>
</dbReference>
<evidence type="ECO:0000256" key="7">
    <source>
        <dbReference type="HAMAP-Rule" id="MF_00639"/>
    </source>
</evidence>
<dbReference type="EMBL" id="FNII01000003">
    <property type="protein sequence ID" value="SDN21789.1"/>
    <property type="molecule type" value="Genomic_DNA"/>
</dbReference>
<evidence type="ECO:0000256" key="5">
    <source>
        <dbReference type="ARBA" id="ARBA00022741"/>
    </source>
</evidence>
<evidence type="ECO:0000313" key="12">
    <source>
        <dbReference type="Proteomes" id="UP000199677"/>
    </source>
</evidence>
<evidence type="ECO:0000256" key="8">
    <source>
        <dbReference type="RuleBase" id="RU003664"/>
    </source>
</evidence>
<evidence type="ECO:0000259" key="9">
    <source>
        <dbReference type="Pfam" id="PF02875"/>
    </source>
</evidence>
<organism evidence="11 12">
    <name type="scientific">Vreelandella arcis</name>
    <dbReference type="NCBI Taxonomy" id="416873"/>
    <lineage>
        <taxon>Bacteria</taxon>
        <taxon>Pseudomonadati</taxon>
        <taxon>Pseudomonadota</taxon>
        <taxon>Gammaproteobacteria</taxon>
        <taxon>Oceanospirillales</taxon>
        <taxon>Halomonadaceae</taxon>
        <taxon>Vreelandella</taxon>
    </lineage>
</organism>
<dbReference type="Pfam" id="PF21799">
    <property type="entry name" value="MurD-like_N"/>
    <property type="match status" value="1"/>
</dbReference>
<evidence type="ECO:0000313" key="11">
    <source>
        <dbReference type="EMBL" id="SDN21789.1"/>
    </source>
</evidence>
<evidence type="ECO:0000256" key="3">
    <source>
        <dbReference type="ARBA" id="ARBA00022490"/>
    </source>
</evidence>
<dbReference type="UniPathway" id="UPA00219"/>
<keyword evidence="7 8" id="KW-0132">Cell division</keyword>
<dbReference type="SUPFAM" id="SSF53244">
    <property type="entry name" value="MurD-like peptide ligases, peptide-binding domain"/>
    <property type="match status" value="1"/>
</dbReference>
<dbReference type="Gene3D" id="3.40.50.720">
    <property type="entry name" value="NAD(P)-binding Rossmann-like Domain"/>
    <property type="match status" value="1"/>
</dbReference>
<dbReference type="AlphaFoldDB" id="A0A1G9ZKF0"/>
<dbReference type="GO" id="GO:0071555">
    <property type="term" value="P:cell wall organization"/>
    <property type="evidence" value="ECO:0007669"/>
    <property type="project" value="UniProtKB-KW"/>
</dbReference>
<dbReference type="Proteomes" id="UP000199677">
    <property type="component" value="Unassembled WGS sequence"/>
</dbReference>
<keyword evidence="5 7" id="KW-0547">Nucleotide-binding</keyword>
<dbReference type="Pfam" id="PF02875">
    <property type="entry name" value="Mur_ligase_C"/>
    <property type="match status" value="1"/>
</dbReference>
<keyword evidence="7 8" id="KW-0131">Cell cycle</keyword>
<dbReference type="SUPFAM" id="SSF53623">
    <property type="entry name" value="MurD-like peptide ligases, catalytic domain"/>
    <property type="match status" value="1"/>
</dbReference>
<dbReference type="STRING" id="416873.SAMN04487951_103161"/>
<comment type="function">
    <text evidence="7 8">Cell wall formation. Catalyzes the addition of glutamate to the nucleotide precursor UDP-N-acetylmuramoyl-L-alanine (UMA).</text>
</comment>
<keyword evidence="12" id="KW-1185">Reference proteome</keyword>
<dbReference type="InterPro" id="IPR004101">
    <property type="entry name" value="Mur_ligase_C"/>
</dbReference>
<keyword evidence="4 7" id="KW-0436">Ligase</keyword>
<dbReference type="GO" id="GO:0009252">
    <property type="term" value="P:peptidoglycan biosynthetic process"/>
    <property type="evidence" value="ECO:0007669"/>
    <property type="project" value="UniProtKB-UniRule"/>
</dbReference>
<evidence type="ECO:0000256" key="1">
    <source>
        <dbReference type="ARBA" id="ARBA00004496"/>
    </source>
</evidence>
<feature type="domain" description="Mur ligase C-terminal" evidence="9">
    <location>
        <begin position="314"/>
        <end position="430"/>
    </location>
</feature>
<evidence type="ECO:0000256" key="6">
    <source>
        <dbReference type="ARBA" id="ARBA00022840"/>
    </source>
</evidence>
<reference evidence="12" key="1">
    <citation type="submission" date="2016-10" db="EMBL/GenBank/DDBJ databases">
        <authorList>
            <person name="Varghese N."/>
            <person name="Submissions S."/>
        </authorList>
    </citation>
    <scope>NUCLEOTIDE SEQUENCE [LARGE SCALE GENOMIC DNA]</scope>
    <source>
        <strain evidence="12">CGMCC 1.6494</strain>
    </source>
</reference>
<dbReference type="NCBIfam" id="TIGR01087">
    <property type="entry name" value="murD"/>
    <property type="match status" value="1"/>
</dbReference>
<dbReference type="GO" id="GO:0005524">
    <property type="term" value="F:ATP binding"/>
    <property type="evidence" value="ECO:0007669"/>
    <property type="project" value="UniProtKB-UniRule"/>
</dbReference>
<keyword evidence="7 8" id="KW-0573">Peptidoglycan synthesis</keyword>
<dbReference type="PANTHER" id="PTHR43692">
    <property type="entry name" value="UDP-N-ACETYLMURAMOYLALANINE--D-GLUTAMATE LIGASE"/>
    <property type="match status" value="1"/>
</dbReference>
<name>A0A1G9ZKF0_9GAMM</name>
<comment type="catalytic activity">
    <reaction evidence="7 8">
        <text>UDP-N-acetyl-alpha-D-muramoyl-L-alanine + D-glutamate + ATP = UDP-N-acetyl-alpha-D-muramoyl-L-alanyl-D-glutamate + ADP + phosphate + H(+)</text>
        <dbReference type="Rhea" id="RHEA:16429"/>
        <dbReference type="ChEBI" id="CHEBI:15378"/>
        <dbReference type="ChEBI" id="CHEBI:29986"/>
        <dbReference type="ChEBI" id="CHEBI:30616"/>
        <dbReference type="ChEBI" id="CHEBI:43474"/>
        <dbReference type="ChEBI" id="CHEBI:83898"/>
        <dbReference type="ChEBI" id="CHEBI:83900"/>
        <dbReference type="ChEBI" id="CHEBI:456216"/>
        <dbReference type="EC" id="6.3.2.9"/>
    </reaction>
</comment>
<keyword evidence="6 7" id="KW-0067">ATP-binding</keyword>
<dbReference type="RefSeq" id="WP_089702982.1">
    <property type="nucleotide sequence ID" value="NZ_FNII01000003.1"/>
</dbReference>
<dbReference type="SUPFAM" id="SSF51984">
    <property type="entry name" value="MurCD N-terminal domain"/>
    <property type="match status" value="1"/>
</dbReference>
<dbReference type="GO" id="GO:0008360">
    <property type="term" value="P:regulation of cell shape"/>
    <property type="evidence" value="ECO:0007669"/>
    <property type="project" value="UniProtKB-KW"/>
</dbReference>
<evidence type="ECO:0000259" key="10">
    <source>
        <dbReference type="Pfam" id="PF08245"/>
    </source>
</evidence>
<feature type="domain" description="Mur ligase central" evidence="10">
    <location>
        <begin position="119"/>
        <end position="291"/>
    </location>
</feature>
<comment type="similarity">
    <text evidence="7">Belongs to the MurCDEF family.</text>
</comment>
<sequence length="462" mass="48673">MVRVPPGMTLVVGLGLSGRAICRHLASLGTPFMVADTREAPPGMAAFLEAYPQVKVHCGPLEALNLEAAEEVVVSPGVDPYHPTLAPLAEQLNPRTGEPRLVGEMALFVRATHTPIVAITGSNAKSSVTTLLGQMALAAGVNAAVGGNLGTPALDLLADEPDAELFILELSSFQLETTPRLGATVAAFLNLSEDHLDRHGDMQGYRNAKQAVFHGAQLAIVNADDPLTFPIQPVPKVTQFGAQPPSEHHWGLAYHQGRLTLMQGATPWIAADQLAMLGQHHYVNALAALAMGEALGFDKASMCQTVIAFKGLVHRSEVIASLNGVSWVNDTKGTNVGATLAAIEGIGAALQGRLILLAGGVGKGADFTPLAAPLSQIARCVMVFGQDASRLESALASHVETHRVEDLERAMEDAYALAQPGDCVLLSPACASLDQFANYQARGEAFRHWVTQKAQQIGEAIP</sequence>
<keyword evidence="3 7" id="KW-0963">Cytoplasm</keyword>
<keyword evidence="7 8" id="KW-0133">Cell shape</keyword>
<dbReference type="InterPro" id="IPR005762">
    <property type="entry name" value="MurD"/>
</dbReference>